<dbReference type="AlphaFoldDB" id="A0A0N4WR08"/>
<sequence>MKSLLALILLTEFLRTRASFREGELYAKLLEEYEPLERPVANSSLPVDVKMGLVLQQIISVDEKNQLVDVNAWLKLSWHDYSLEWNPKDYDGVSDLRFKKSQLWTPDVLLYNSADPQFDSSFQSNVLVYPDGMVNWIPPGIFRISCRIAVAWFPFDEQECFLKFGSWTFDGSKINLEVDENGFDISSYIPNGEWELIATSATQNIQHYQCCPEPYYDIVFTFVIRRRVLYYAFNLILPCILITLLTLIGFTLPPDAGEKMSLQITIMLSICIFQNYVAEMSPPTSEALPFLGAFFALCMCTCACCVVATTLALNFHHRNSYSHEMGEMFRCVMLNWLPWLLMMHRPGYRAKAGKMGSEDSDDDELVKHNVCIESILSKISTPVPPKLTMVDEFDQRQPAEQRRHLWRKGSRLLPERSVVPLNEVTEEQIAQLLVLNEIHEHLSVILAEIQEKESNKSVEDDWKFAAMVIDRLCLYVFSVFILFSTCALFSSVPNFKVFSNSTHTN</sequence>
<gene>
    <name evidence="20" type="ORF">HPLM_LOCUS13891</name>
</gene>
<keyword evidence="21" id="KW-1185">Reference proteome</keyword>
<comment type="caution">
    <text evidence="17">Lacks conserved residue(s) required for the propagation of feature annotation.</text>
</comment>
<keyword evidence="3" id="KW-1003">Cell membrane</keyword>
<dbReference type="GO" id="GO:0004888">
    <property type="term" value="F:transmembrane signaling receptor activity"/>
    <property type="evidence" value="ECO:0007669"/>
    <property type="project" value="InterPro"/>
</dbReference>
<proteinExistence type="inferred from homology"/>
<organism evidence="22">
    <name type="scientific">Haemonchus placei</name>
    <name type="common">Barber's pole worm</name>
    <dbReference type="NCBI Taxonomy" id="6290"/>
    <lineage>
        <taxon>Eukaryota</taxon>
        <taxon>Metazoa</taxon>
        <taxon>Ecdysozoa</taxon>
        <taxon>Nematoda</taxon>
        <taxon>Chromadorea</taxon>
        <taxon>Rhabditida</taxon>
        <taxon>Rhabditina</taxon>
        <taxon>Rhabditomorpha</taxon>
        <taxon>Strongyloidea</taxon>
        <taxon>Trichostrongylidae</taxon>
        <taxon>Haemonchus</taxon>
    </lineage>
</organism>
<dbReference type="InterPro" id="IPR038050">
    <property type="entry name" value="Neuro_actylchol_rec"/>
</dbReference>
<dbReference type="PROSITE" id="PS00236">
    <property type="entry name" value="NEUROTR_ION_CHANNEL"/>
    <property type="match status" value="1"/>
</dbReference>
<dbReference type="Pfam" id="PF02931">
    <property type="entry name" value="Neur_chan_LBD"/>
    <property type="match status" value="1"/>
</dbReference>
<dbReference type="NCBIfam" id="TIGR00860">
    <property type="entry name" value="LIC"/>
    <property type="match status" value="1"/>
</dbReference>
<evidence type="ECO:0000313" key="21">
    <source>
        <dbReference type="Proteomes" id="UP000268014"/>
    </source>
</evidence>
<evidence type="ECO:0000256" key="1">
    <source>
        <dbReference type="ARBA" id="ARBA00009237"/>
    </source>
</evidence>
<feature type="domain" description="Neurotransmitter-gated ion-channel ligand-binding" evidence="18">
    <location>
        <begin position="23"/>
        <end position="228"/>
    </location>
</feature>
<dbReference type="OMA" id="MSLQITI"/>
<keyword evidence="13" id="KW-0628">Postsynaptic cell membrane</keyword>
<evidence type="ECO:0000256" key="9">
    <source>
        <dbReference type="ARBA" id="ARBA00023136"/>
    </source>
</evidence>
<name>A0A0N4WR08_HAEPC</name>
<evidence type="ECO:0000256" key="8">
    <source>
        <dbReference type="ARBA" id="ARBA00023065"/>
    </source>
</evidence>
<keyword evidence="15 17" id="KW-0407">Ion channel</keyword>
<accession>A0A0N4WR08</accession>
<dbReference type="InterPro" id="IPR036734">
    <property type="entry name" value="Neur_chan_lig-bd_sf"/>
</dbReference>
<dbReference type="SUPFAM" id="SSF90112">
    <property type="entry name" value="Neurotransmitter-gated ion-channel transmembrane pore"/>
    <property type="match status" value="1"/>
</dbReference>
<evidence type="ECO:0000256" key="12">
    <source>
        <dbReference type="ARBA" id="ARBA00023180"/>
    </source>
</evidence>
<evidence type="ECO:0000256" key="2">
    <source>
        <dbReference type="ARBA" id="ARBA00022448"/>
    </source>
</evidence>
<comment type="subcellular location">
    <subcellularLocation>
        <location evidence="16">Postsynaptic cell membrane</location>
        <topology evidence="16">Multi-pass membrane protein</topology>
    </subcellularLocation>
</comment>
<keyword evidence="8 17" id="KW-0406">Ion transport</keyword>
<feature type="domain" description="Neurotransmitter-gated ion-channel transmembrane" evidence="19">
    <location>
        <begin position="235"/>
        <end position="489"/>
    </location>
</feature>
<dbReference type="OrthoDB" id="5975154at2759"/>
<evidence type="ECO:0000256" key="4">
    <source>
        <dbReference type="ARBA" id="ARBA00022692"/>
    </source>
</evidence>
<dbReference type="Proteomes" id="UP000268014">
    <property type="component" value="Unassembled WGS sequence"/>
</dbReference>
<dbReference type="GO" id="GO:0022848">
    <property type="term" value="F:acetylcholine-gated monoatomic cation-selective channel activity"/>
    <property type="evidence" value="ECO:0007669"/>
    <property type="project" value="InterPro"/>
</dbReference>
<evidence type="ECO:0000313" key="22">
    <source>
        <dbReference type="WBParaSite" id="HPLM_0001389901-mRNA-1"/>
    </source>
</evidence>
<keyword evidence="7" id="KW-0770">Synapse</keyword>
<feature type="transmembrane region" description="Helical" evidence="17">
    <location>
        <begin position="228"/>
        <end position="248"/>
    </location>
</feature>
<dbReference type="InterPro" id="IPR006029">
    <property type="entry name" value="Neurotrans-gated_channel_TM"/>
</dbReference>
<keyword evidence="5 17" id="KW-0732">Signal</keyword>
<evidence type="ECO:0000256" key="16">
    <source>
        <dbReference type="ARBA" id="ARBA00034104"/>
    </source>
</evidence>
<keyword evidence="12" id="KW-0325">Glycoprotein</keyword>
<evidence type="ECO:0000313" key="20">
    <source>
        <dbReference type="EMBL" id="VDO50994.1"/>
    </source>
</evidence>
<dbReference type="STRING" id="6290.A0A0N4WR08"/>
<dbReference type="InterPro" id="IPR002394">
    <property type="entry name" value="Nicotinic_acetylcholine_rcpt"/>
</dbReference>
<evidence type="ECO:0000256" key="7">
    <source>
        <dbReference type="ARBA" id="ARBA00023018"/>
    </source>
</evidence>
<dbReference type="EMBL" id="UZAF01018376">
    <property type="protein sequence ID" value="VDO50994.1"/>
    <property type="molecule type" value="Genomic_DNA"/>
</dbReference>
<evidence type="ECO:0000256" key="17">
    <source>
        <dbReference type="RuleBase" id="RU000687"/>
    </source>
</evidence>
<dbReference type="WBParaSite" id="HPLM_0001389901-mRNA-1">
    <property type="protein sequence ID" value="HPLM_0001389901-mRNA-1"/>
    <property type="gene ID" value="HPLM_0001389901"/>
</dbReference>
<reference evidence="20 21" key="2">
    <citation type="submission" date="2018-11" db="EMBL/GenBank/DDBJ databases">
        <authorList>
            <consortium name="Pathogen Informatics"/>
        </authorList>
    </citation>
    <scope>NUCLEOTIDE SEQUENCE [LARGE SCALE GENOMIC DNA]</scope>
    <source>
        <strain evidence="20 21">MHpl1</strain>
    </source>
</reference>
<evidence type="ECO:0000256" key="10">
    <source>
        <dbReference type="ARBA" id="ARBA00023157"/>
    </source>
</evidence>
<feature type="transmembrane region" description="Helical" evidence="17">
    <location>
        <begin position="472"/>
        <end position="492"/>
    </location>
</feature>
<evidence type="ECO:0000256" key="14">
    <source>
        <dbReference type="ARBA" id="ARBA00023286"/>
    </source>
</evidence>
<keyword evidence="6 17" id="KW-1133">Transmembrane helix</keyword>
<dbReference type="FunFam" id="2.70.170.10:FF:000016">
    <property type="entry name" value="Nicotinic acetylcholine receptor subunit"/>
    <property type="match status" value="1"/>
</dbReference>
<dbReference type="PRINTS" id="PR00252">
    <property type="entry name" value="NRIONCHANNEL"/>
</dbReference>
<dbReference type="PRINTS" id="PR00254">
    <property type="entry name" value="NICOTINICR"/>
</dbReference>
<comment type="similarity">
    <text evidence="1">Belongs to the ligand-gated ion channel (TC 1.A.9) family. Acetylcholine receptor (TC 1.A.9.1) subfamily.</text>
</comment>
<keyword evidence="14" id="KW-1071">Ligand-gated ion channel</keyword>
<dbReference type="PANTHER" id="PTHR18945">
    <property type="entry name" value="NEUROTRANSMITTER GATED ION CHANNEL"/>
    <property type="match status" value="1"/>
</dbReference>
<dbReference type="InterPro" id="IPR018000">
    <property type="entry name" value="Neurotransmitter_ion_chnl_CS"/>
</dbReference>
<reference evidence="22" key="1">
    <citation type="submission" date="2017-02" db="UniProtKB">
        <authorList>
            <consortium name="WormBaseParasite"/>
        </authorList>
    </citation>
    <scope>IDENTIFICATION</scope>
</reference>
<dbReference type="SUPFAM" id="SSF63712">
    <property type="entry name" value="Nicotinic receptor ligand binding domain-like"/>
    <property type="match status" value="1"/>
</dbReference>
<evidence type="ECO:0000256" key="6">
    <source>
        <dbReference type="ARBA" id="ARBA00022989"/>
    </source>
</evidence>
<evidence type="ECO:0000256" key="11">
    <source>
        <dbReference type="ARBA" id="ARBA00023170"/>
    </source>
</evidence>
<keyword evidence="10" id="KW-1015">Disulfide bond</keyword>
<dbReference type="CDD" id="cd18997">
    <property type="entry name" value="LGIC_ECD_nAChR"/>
    <property type="match status" value="1"/>
</dbReference>
<dbReference type="CDD" id="cd19051">
    <property type="entry name" value="LGIC_TM_cation"/>
    <property type="match status" value="1"/>
</dbReference>
<dbReference type="Gene3D" id="2.70.170.10">
    <property type="entry name" value="Neurotransmitter-gated ion-channel ligand-binding domain"/>
    <property type="match status" value="1"/>
</dbReference>
<keyword evidence="9 17" id="KW-0472">Membrane</keyword>
<evidence type="ECO:0000259" key="18">
    <source>
        <dbReference type="Pfam" id="PF02931"/>
    </source>
</evidence>
<dbReference type="FunFam" id="1.20.58.390:FF:000128">
    <property type="entry name" value="Neuronal acetylcholine receptor subunit eat-2"/>
    <property type="match status" value="1"/>
</dbReference>
<dbReference type="InterPro" id="IPR006202">
    <property type="entry name" value="Neur_chan_lig-bd"/>
</dbReference>
<dbReference type="Gene3D" id="1.20.58.390">
    <property type="entry name" value="Neurotransmitter-gated ion-channel transmembrane domain"/>
    <property type="match status" value="2"/>
</dbReference>
<evidence type="ECO:0000256" key="15">
    <source>
        <dbReference type="ARBA" id="ARBA00023303"/>
    </source>
</evidence>
<dbReference type="GO" id="GO:0045211">
    <property type="term" value="C:postsynaptic membrane"/>
    <property type="evidence" value="ECO:0007669"/>
    <property type="project" value="UniProtKB-SubCell"/>
</dbReference>
<keyword evidence="4 17" id="KW-0812">Transmembrane</keyword>
<keyword evidence="11" id="KW-0675">Receptor</keyword>
<feature type="transmembrane region" description="Helical" evidence="17">
    <location>
        <begin position="290"/>
        <end position="315"/>
    </location>
</feature>
<dbReference type="InterPro" id="IPR006201">
    <property type="entry name" value="Neur_channel"/>
</dbReference>
<evidence type="ECO:0000256" key="13">
    <source>
        <dbReference type="ARBA" id="ARBA00023257"/>
    </source>
</evidence>
<keyword evidence="2 17" id="KW-0813">Transport</keyword>
<evidence type="ECO:0000259" key="19">
    <source>
        <dbReference type="Pfam" id="PF02932"/>
    </source>
</evidence>
<feature type="chain" id="PRO_5043073224" evidence="17">
    <location>
        <begin position="19"/>
        <end position="505"/>
    </location>
</feature>
<evidence type="ECO:0000256" key="3">
    <source>
        <dbReference type="ARBA" id="ARBA00022475"/>
    </source>
</evidence>
<dbReference type="Pfam" id="PF02932">
    <property type="entry name" value="Neur_chan_memb"/>
    <property type="match status" value="1"/>
</dbReference>
<dbReference type="InterPro" id="IPR036719">
    <property type="entry name" value="Neuro-gated_channel_TM_sf"/>
</dbReference>
<protein>
    <submittedName>
        <fullName evidence="22">Neur_chan_LBD domain-containing protein</fullName>
    </submittedName>
</protein>
<evidence type="ECO:0000256" key="5">
    <source>
        <dbReference type="ARBA" id="ARBA00022729"/>
    </source>
</evidence>
<feature type="signal peptide" evidence="17">
    <location>
        <begin position="1"/>
        <end position="18"/>
    </location>
</feature>